<dbReference type="EMBL" id="CP045907">
    <property type="protein sequence ID" value="QQP35651.1"/>
    <property type="molecule type" value="Genomic_DNA"/>
</dbReference>
<dbReference type="InterPro" id="IPR008211">
    <property type="entry name" value="Laminin_N"/>
</dbReference>
<evidence type="ECO:0000259" key="3">
    <source>
        <dbReference type="PROSITE" id="PS51117"/>
    </source>
</evidence>
<reference evidence="5" key="1">
    <citation type="submission" date="2021-01" db="EMBL/GenBank/DDBJ databases">
        <title>Caligus Genome Assembly.</title>
        <authorList>
            <person name="Gallardo-Escarate C."/>
        </authorList>
    </citation>
    <scope>NUCLEOTIDE SEQUENCE [LARGE SCALE GENOMIC DNA]</scope>
</reference>
<dbReference type="Gene3D" id="2.60.120.260">
    <property type="entry name" value="Galactose-binding domain-like"/>
    <property type="match status" value="1"/>
</dbReference>
<dbReference type="GO" id="GO:0007411">
    <property type="term" value="P:axon guidance"/>
    <property type="evidence" value="ECO:0007669"/>
    <property type="project" value="TreeGrafter"/>
</dbReference>
<feature type="domain" description="Laminin N-terminal" evidence="3">
    <location>
        <begin position="1"/>
        <end position="92"/>
    </location>
</feature>
<keyword evidence="1" id="KW-1015">Disulfide bond</keyword>
<dbReference type="PANTHER" id="PTHR10574:SF435">
    <property type="entry name" value="LAMININ SUBUNIT GAMMA-1"/>
    <property type="match status" value="1"/>
</dbReference>
<dbReference type="AlphaFoldDB" id="A0A7T8JVG9"/>
<protein>
    <recommendedName>
        <fullName evidence="3">Laminin N-terminal domain-containing protein</fullName>
    </recommendedName>
</protein>
<keyword evidence="2" id="KW-0424">Laminin EGF-like domain</keyword>
<evidence type="ECO:0000256" key="2">
    <source>
        <dbReference type="ARBA" id="ARBA00023292"/>
    </source>
</evidence>
<gene>
    <name evidence="4" type="ORF">FKW44_023933</name>
</gene>
<dbReference type="GO" id="GO:0009888">
    <property type="term" value="P:tissue development"/>
    <property type="evidence" value="ECO:0007669"/>
    <property type="project" value="TreeGrafter"/>
</dbReference>
<accession>A0A7T8JVG9</accession>
<evidence type="ECO:0000313" key="4">
    <source>
        <dbReference type="EMBL" id="QQP35651.1"/>
    </source>
</evidence>
<dbReference type="PANTHER" id="PTHR10574">
    <property type="entry name" value="NETRIN/LAMININ-RELATED"/>
    <property type="match status" value="1"/>
</dbReference>
<evidence type="ECO:0000313" key="5">
    <source>
        <dbReference type="Proteomes" id="UP000595437"/>
    </source>
</evidence>
<proteinExistence type="predicted"/>
<keyword evidence="5" id="KW-1185">Reference proteome</keyword>
<sequence>MPAFRNVVLDKRVHVSPEYITCGLGRVIEYCIQTHGIDRECDFCDNSAASNRHPSEFLTDVDKDFNRTWWQSVTMLEDVHMADVNLTVNLGT</sequence>
<name>A0A7T8JVG9_CALRO</name>
<dbReference type="GO" id="GO:0009887">
    <property type="term" value="P:animal organ morphogenesis"/>
    <property type="evidence" value="ECO:0007669"/>
    <property type="project" value="TreeGrafter"/>
</dbReference>
<evidence type="ECO:0000256" key="1">
    <source>
        <dbReference type="ARBA" id="ARBA00023157"/>
    </source>
</evidence>
<dbReference type="Proteomes" id="UP000595437">
    <property type="component" value="Chromosome 18"/>
</dbReference>
<dbReference type="PROSITE" id="PS51117">
    <property type="entry name" value="LAMININ_NTER"/>
    <property type="match status" value="1"/>
</dbReference>
<organism evidence="4 5">
    <name type="scientific">Caligus rogercresseyi</name>
    <name type="common">Sea louse</name>
    <dbReference type="NCBI Taxonomy" id="217165"/>
    <lineage>
        <taxon>Eukaryota</taxon>
        <taxon>Metazoa</taxon>
        <taxon>Ecdysozoa</taxon>
        <taxon>Arthropoda</taxon>
        <taxon>Crustacea</taxon>
        <taxon>Multicrustacea</taxon>
        <taxon>Hexanauplia</taxon>
        <taxon>Copepoda</taxon>
        <taxon>Siphonostomatoida</taxon>
        <taxon>Caligidae</taxon>
        <taxon>Caligus</taxon>
    </lineage>
</organism>
<dbReference type="Pfam" id="PF00055">
    <property type="entry name" value="Laminin_N"/>
    <property type="match status" value="1"/>
</dbReference>
<feature type="non-terminal residue" evidence="4">
    <location>
        <position position="92"/>
    </location>
</feature>
<dbReference type="InterPro" id="IPR050440">
    <property type="entry name" value="Laminin/Netrin_ECM"/>
</dbReference>